<proteinExistence type="predicted"/>
<dbReference type="InterPro" id="IPR035093">
    <property type="entry name" value="RelE/ParE_toxin_dom_sf"/>
</dbReference>
<protein>
    <recommendedName>
        <fullName evidence="3">Plasmid stabilization system protein</fullName>
    </recommendedName>
</protein>
<accession>X1HYC9</accession>
<reference evidence="2" key="1">
    <citation type="journal article" date="2014" name="Front. Microbiol.">
        <title>High frequency of phylogenetically diverse reductive dehalogenase-homologous genes in deep subseafloor sedimentary metagenomes.</title>
        <authorList>
            <person name="Kawai M."/>
            <person name="Futagami T."/>
            <person name="Toyoda A."/>
            <person name="Takaki Y."/>
            <person name="Nishi S."/>
            <person name="Hori S."/>
            <person name="Arai W."/>
            <person name="Tsubouchi T."/>
            <person name="Morono Y."/>
            <person name="Uchiyama I."/>
            <person name="Ito T."/>
            <person name="Fujiyama A."/>
            <person name="Inagaki F."/>
            <person name="Takami H."/>
        </authorList>
    </citation>
    <scope>NUCLEOTIDE SEQUENCE</scope>
    <source>
        <strain evidence="2">Expedition CK06-06</strain>
    </source>
</reference>
<name>X1HYC9_9ZZZZ</name>
<dbReference type="EMBL" id="BARU01017917">
    <property type="protein sequence ID" value="GAH50308.1"/>
    <property type="molecule type" value="Genomic_DNA"/>
</dbReference>
<evidence type="ECO:0000313" key="2">
    <source>
        <dbReference type="EMBL" id="GAH50308.1"/>
    </source>
</evidence>
<evidence type="ECO:0000256" key="1">
    <source>
        <dbReference type="ARBA" id="ARBA00022649"/>
    </source>
</evidence>
<dbReference type="InterPro" id="IPR007712">
    <property type="entry name" value="RelE/ParE_toxin"/>
</dbReference>
<organism evidence="2">
    <name type="scientific">marine sediment metagenome</name>
    <dbReference type="NCBI Taxonomy" id="412755"/>
    <lineage>
        <taxon>unclassified sequences</taxon>
        <taxon>metagenomes</taxon>
        <taxon>ecological metagenomes</taxon>
    </lineage>
</organism>
<sequence length="99" mass="12091">MQKELYFFPQIKYDMQGGYDWYEARSRGLGEKFLSEVQKAIDRLRENPKLFAELHRGIRRSPVRRLPYGVFFREEEERLVVIAVGHLRRDLDFWKQRID</sequence>
<dbReference type="AlphaFoldDB" id="X1HYC9"/>
<gene>
    <name evidence="2" type="ORF">S03H2_29664</name>
</gene>
<evidence type="ECO:0008006" key="3">
    <source>
        <dbReference type="Google" id="ProtNLM"/>
    </source>
</evidence>
<dbReference type="Gene3D" id="3.30.2310.20">
    <property type="entry name" value="RelE-like"/>
    <property type="match status" value="1"/>
</dbReference>
<dbReference type="Pfam" id="PF05016">
    <property type="entry name" value="ParE_toxin"/>
    <property type="match status" value="1"/>
</dbReference>
<keyword evidence="1" id="KW-1277">Toxin-antitoxin system</keyword>
<comment type="caution">
    <text evidence="2">The sequence shown here is derived from an EMBL/GenBank/DDBJ whole genome shotgun (WGS) entry which is preliminary data.</text>
</comment>